<dbReference type="GO" id="GO:0006890">
    <property type="term" value="P:retrograde vesicle-mediated transport, Golgi to endoplasmic reticulum"/>
    <property type="evidence" value="ECO:0007669"/>
    <property type="project" value="TreeGrafter"/>
</dbReference>
<dbReference type="GO" id="GO:0012505">
    <property type="term" value="C:endomembrane system"/>
    <property type="evidence" value="ECO:0007669"/>
    <property type="project" value="UniProtKB-ARBA"/>
</dbReference>
<dbReference type="PANTHER" id="PTHR12704">
    <property type="entry name" value="TRANS-GOLGI PROTEIN GMX33"/>
    <property type="match status" value="1"/>
</dbReference>
<evidence type="ECO:0000256" key="1">
    <source>
        <dbReference type="ARBA" id="ARBA00004255"/>
    </source>
</evidence>
<dbReference type="GO" id="GO:0070273">
    <property type="term" value="F:phosphatidylinositol-4-phosphate binding"/>
    <property type="evidence" value="ECO:0007669"/>
    <property type="project" value="InterPro"/>
</dbReference>
<evidence type="ECO:0000313" key="5">
    <source>
        <dbReference type="EMBL" id="SDL31538.1"/>
    </source>
</evidence>
<dbReference type="InterPro" id="IPR008628">
    <property type="entry name" value="GPP34-like"/>
</dbReference>
<evidence type="ECO:0000256" key="3">
    <source>
        <dbReference type="ARBA" id="ARBA00023121"/>
    </source>
</evidence>
<dbReference type="STRING" id="683260.SAMN05421874_11980"/>
<proteinExistence type="predicted"/>
<evidence type="ECO:0000256" key="4">
    <source>
        <dbReference type="ARBA" id="ARBA00023136"/>
    </source>
</evidence>
<accession>A0A1G9J1Z4</accession>
<dbReference type="GO" id="GO:0043001">
    <property type="term" value="P:Golgi to plasma membrane protein transport"/>
    <property type="evidence" value="ECO:0007669"/>
    <property type="project" value="TreeGrafter"/>
</dbReference>
<gene>
    <name evidence="5" type="ORF">SAMN05421874_11980</name>
</gene>
<dbReference type="RefSeq" id="WP_090770084.1">
    <property type="nucleotide sequence ID" value="NZ_FNFB01000019.1"/>
</dbReference>
<protein>
    <submittedName>
        <fullName evidence="5">Golgi phosphoprotein 3 (GPP34)</fullName>
    </submittedName>
</protein>
<dbReference type="PANTHER" id="PTHR12704:SF2">
    <property type="entry name" value="GOLGI PHOSPHOPROTEIN 3 HOMOLOG SAURON"/>
    <property type="match status" value="1"/>
</dbReference>
<sequence>MSVTIAEELLLLAHSDDQGKSLINAMQLDPALAGALLAELAVHERLELSDKKVTVKDASPTGDAELDAVLTRVAGQARSRSPLWWIQKLQSGGTRRRLLTRLVASGVLTEERGKVLGVFPVTRWPEAHHGVEADVRERVSAVLAGATPDARTAVLIALTHAVHLTRKAFPDADKARVKEIAEGAWAADAVAKSIAAATSAAMTAVLAATVVTAAS</sequence>
<dbReference type="GO" id="GO:0048194">
    <property type="term" value="P:Golgi vesicle budding"/>
    <property type="evidence" value="ECO:0007669"/>
    <property type="project" value="TreeGrafter"/>
</dbReference>
<reference evidence="5 6" key="1">
    <citation type="submission" date="2016-10" db="EMBL/GenBank/DDBJ databases">
        <authorList>
            <person name="de Groot N.N."/>
        </authorList>
    </citation>
    <scope>NUCLEOTIDE SEQUENCE [LARGE SCALE GENOMIC DNA]</scope>
    <source>
        <strain evidence="5 6">CGMCC 4.5681</strain>
    </source>
</reference>
<dbReference type="Gene3D" id="1.10.3630.10">
    <property type="entry name" value="yeast vps74-n-term truncation variant domain like"/>
    <property type="match status" value="1"/>
</dbReference>
<dbReference type="GO" id="GO:0005829">
    <property type="term" value="C:cytosol"/>
    <property type="evidence" value="ECO:0007669"/>
    <property type="project" value="TreeGrafter"/>
</dbReference>
<dbReference type="GO" id="GO:0007030">
    <property type="term" value="P:Golgi organization"/>
    <property type="evidence" value="ECO:0007669"/>
    <property type="project" value="TreeGrafter"/>
</dbReference>
<dbReference type="AlphaFoldDB" id="A0A1G9J1Z4"/>
<dbReference type="Pfam" id="PF05719">
    <property type="entry name" value="GPP34"/>
    <property type="match status" value="1"/>
</dbReference>
<dbReference type="OrthoDB" id="4962633at2"/>
<keyword evidence="6" id="KW-1185">Reference proteome</keyword>
<name>A0A1G9J1Z4_9ACTN</name>
<organism evidence="5 6">
    <name type="scientific">Nonomuraea maritima</name>
    <dbReference type="NCBI Taxonomy" id="683260"/>
    <lineage>
        <taxon>Bacteria</taxon>
        <taxon>Bacillati</taxon>
        <taxon>Actinomycetota</taxon>
        <taxon>Actinomycetes</taxon>
        <taxon>Streptosporangiales</taxon>
        <taxon>Streptosporangiaceae</taxon>
        <taxon>Nonomuraea</taxon>
    </lineage>
</organism>
<evidence type="ECO:0000313" key="6">
    <source>
        <dbReference type="Proteomes" id="UP000198683"/>
    </source>
</evidence>
<evidence type="ECO:0000256" key="2">
    <source>
        <dbReference type="ARBA" id="ARBA00023034"/>
    </source>
</evidence>
<dbReference type="Proteomes" id="UP000198683">
    <property type="component" value="Unassembled WGS sequence"/>
</dbReference>
<dbReference type="EMBL" id="FNFB01000019">
    <property type="protein sequence ID" value="SDL31538.1"/>
    <property type="molecule type" value="Genomic_DNA"/>
</dbReference>
<comment type="subcellular location">
    <subcellularLocation>
        <location evidence="1">Golgi apparatus membrane</location>
        <topology evidence="1">Peripheral membrane protein</topology>
        <orientation evidence="1">Cytoplasmic side</orientation>
    </subcellularLocation>
</comment>
<keyword evidence="4" id="KW-0472">Membrane</keyword>
<keyword evidence="2" id="KW-0333">Golgi apparatus</keyword>
<keyword evidence="3" id="KW-0446">Lipid-binding</keyword>
<dbReference type="InterPro" id="IPR038261">
    <property type="entry name" value="GPP34-like_sf"/>
</dbReference>